<feature type="domain" description="Thiamine pyrophosphate enzyme N-terminal TPP-binding" evidence="6">
    <location>
        <begin position="3"/>
        <end position="103"/>
    </location>
</feature>
<dbReference type="CDD" id="cd07035">
    <property type="entry name" value="TPP_PYR_POX_like"/>
    <property type="match status" value="1"/>
</dbReference>
<dbReference type="Gene3D" id="3.40.50.1220">
    <property type="entry name" value="TPP-binding domain"/>
    <property type="match status" value="1"/>
</dbReference>
<feature type="domain" description="Thiamine pyrophosphate enzyme central" evidence="4">
    <location>
        <begin position="188"/>
        <end position="320"/>
    </location>
</feature>
<evidence type="ECO:0000259" key="4">
    <source>
        <dbReference type="Pfam" id="PF00205"/>
    </source>
</evidence>
<keyword evidence="8" id="KW-1185">Reference proteome</keyword>
<evidence type="ECO:0000256" key="1">
    <source>
        <dbReference type="ARBA" id="ARBA00007812"/>
    </source>
</evidence>
<dbReference type="Proteomes" id="UP001596116">
    <property type="component" value="Unassembled WGS sequence"/>
</dbReference>
<dbReference type="PANTHER" id="PTHR18968">
    <property type="entry name" value="THIAMINE PYROPHOSPHATE ENZYMES"/>
    <property type="match status" value="1"/>
</dbReference>
<dbReference type="SUPFAM" id="SSF52467">
    <property type="entry name" value="DHS-like NAD/FAD-binding domain"/>
    <property type="match status" value="1"/>
</dbReference>
<dbReference type="EMBL" id="JBHPON010000001">
    <property type="protein sequence ID" value="MFC6035504.1"/>
    <property type="molecule type" value="Genomic_DNA"/>
</dbReference>
<gene>
    <name evidence="7" type="primary">mdlC</name>
    <name evidence="7" type="ORF">ACFMB1_08125</name>
</gene>
<dbReference type="PROSITE" id="PS00187">
    <property type="entry name" value="TPP_ENZYMES"/>
    <property type="match status" value="1"/>
</dbReference>
<dbReference type="NCBIfam" id="NF005485">
    <property type="entry name" value="PRK07092.1"/>
    <property type="match status" value="1"/>
</dbReference>
<evidence type="ECO:0000256" key="2">
    <source>
        <dbReference type="ARBA" id="ARBA00023052"/>
    </source>
</evidence>
<evidence type="ECO:0000256" key="3">
    <source>
        <dbReference type="RuleBase" id="RU362132"/>
    </source>
</evidence>
<reference evidence="7 8" key="1">
    <citation type="submission" date="2024-09" db="EMBL/GenBank/DDBJ databases">
        <authorList>
            <person name="Zhang Z.-H."/>
        </authorList>
    </citation>
    <scope>NUCLEOTIDE SEQUENCE [LARGE SCALE GENOMIC DNA]</scope>
    <source>
        <strain evidence="7 8">HHTR114</strain>
    </source>
</reference>
<dbReference type="InterPro" id="IPR029061">
    <property type="entry name" value="THDP-binding"/>
</dbReference>
<dbReference type="InterPro" id="IPR029035">
    <property type="entry name" value="DHS-like_NAD/FAD-binding_dom"/>
</dbReference>
<accession>A0ABW1KU84</accession>
<dbReference type="RefSeq" id="WP_379879166.1">
    <property type="nucleotide sequence ID" value="NZ_JBHPON010000001.1"/>
</dbReference>
<dbReference type="Pfam" id="PF00205">
    <property type="entry name" value="TPP_enzyme_M"/>
    <property type="match status" value="1"/>
</dbReference>
<keyword evidence="7" id="KW-0456">Lyase</keyword>
<dbReference type="Pfam" id="PF02776">
    <property type="entry name" value="TPP_enzyme_N"/>
    <property type="match status" value="1"/>
</dbReference>
<evidence type="ECO:0000259" key="5">
    <source>
        <dbReference type="Pfam" id="PF02775"/>
    </source>
</evidence>
<name>A0ABW1KU84_9PROT</name>
<evidence type="ECO:0000313" key="7">
    <source>
        <dbReference type="EMBL" id="MFC6035504.1"/>
    </source>
</evidence>
<dbReference type="GO" id="GO:0050695">
    <property type="term" value="F:benzoylformate decarboxylase activity"/>
    <property type="evidence" value="ECO:0007669"/>
    <property type="project" value="UniProtKB-EC"/>
</dbReference>
<organism evidence="7 8">
    <name type="scientific">Hyphococcus aureus</name>
    <dbReference type="NCBI Taxonomy" id="2666033"/>
    <lineage>
        <taxon>Bacteria</taxon>
        <taxon>Pseudomonadati</taxon>
        <taxon>Pseudomonadota</taxon>
        <taxon>Alphaproteobacteria</taxon>
        <taxon>Parvularculales</taxon>
        <taxon>Parvularculaceae</taxon>
        <taxon>Hyphococcus</taxon>
    </lineage>
</organism>
<dbReference type="CDD" id="cd02002">
    <property type="entry name" value="TPP_BFDC"/>
    <property type="match status" value="1"/>
</dbReference>
<proteinExistence type="inferred from homology"/>
<feature type="domain" description="Thiamine pyrophosphate enzyme TPP-binding" evidence="5">
    <location>
        <begin position="378"/>
        <end position="514"/>
    </location>
</feature>
<dbReference type="PANTHER" id="PTHR18968:SF133">
    <property type="entry name" value="BENZOYLFORMATE DECARBOXYLASE"/>
    <property type="match status" value="1"/>
</dbReference>
<sequence length="519" mass="55561">MPTVRDVVHAFMRERGLTTVFGNPGSTELPYFKNWPADFDYVLGLQESAALSMADGYAQVANKPAIVNLHSAAGLGHAMGSLVTAYKNNTPLIVVAGQQARSILPFEPFLGATDPVLHVKPYVKWACEPARAKDVPRAFARACAIAMSEPRGPVFISVPVDDWEEPADPIELLSTFAAPAPQKEAMVRAAQLISNARSPVIVSGPEVDRADGLEALTDLAEKLACPVWTSPMASRICFPETHTQFAGFLPAREDEIAARLSKHDLVLVFGAPVFQYHFHAPSAGNVVRNIVQFTDDMNTASYTPRGVSIVGNVRQALLALNEVAVQRPPVEAALREAPVLAWDDNAGLTVPAAIDMIARLRPDSARIFEEAPSARSVIQQRLRMEHPSSFYATASGGLGFAISAAVGGSLADPSRKAIALVGDGSSLYTIQALWTAAQRNLDIVFIILNNQSYEALKHISAMMQAPAVGADLPGVDFKALAQGFGVSASSAETIPAARAELEKIFSRPGPSLLELQIRL</sequence>
<dbReference type="InterPro" id="IPR012001">
    <property type="entry name" value="Thiamin_PyroP_enz_TPP-bd_dom"/>
</dbReference>
<dbReference type="Gene3D" id="3.40.50.970">
    <property type="match status" value="2"/>
</dbReference>
<dbReference type="InterPro" id="IPR012000">
    <property type="entry name" value="Thiamin_PyroP_enz_cen_dom"/>
</dbReference>
<keyword evidence="2 3" id="KW-0786">Thiamine pyrophosphate</keyword>
<protein>
    <submittedName>
        <fullName evidence="7">Benzoylformate decarboxylase</fullName>
        <ecNumber evidence="7">4.1.1.7</ecNumber>
    </submittedName>
</protein>
<dbReference type="EC" id="4.1.1.7" evidence="7"/>
<dbReference type="Pfam" id="PF02775">
    <property type="entry name" value="TPP_enzyme_C"/>
    <property type="match status" value="1"/>
</dbReference>
<comment type="similarity">
    <text evidence="1 3">Belongs to the TPP enzyme family.</text>
</comment>
<dbReference type="InterPro" id="IPR011766">
    <property type="entry name" value="TPP_enzyme_TPP-bd"/>
</dbReference>
<evidence type="ECO:0000313" key="8">
    <source>
        <dbReference type="Proteomes" id="UP001596116"/>
    </source>
</evidence>
<evidence type="ECO:0000259" key="6">
    <source>
        <dbReference type="Pfam" id="PF02776"/>
    </source>
</evidence>
<dbReference type="InterPro" id="IPR045229">
    <property type="entry name" value="TPP_enz"/>
</dbReference>
<comment type="caution">
    <text evidence="7">The sequence shown here is derived from an EMBL/GenBank/DDBJ whole genome shotgun (WGS) entry which is preliminary data.</text>
</comment>
<dbReference type="SUPFAM" id="SSF52518">
    <property type="entry name" value="Thiamin diphosphate-binding fold (THDP-binding)"/>
    <property type="match status" value="2"/>
</dbReference>
<dbReference type="InterPro" id="IPR000399">
    <property type="entry name" value="TPP-bd_CS"/>
</dbReference>